<dbReference type="OrthoDB" id="5573484at2"/>
<comment type="caution">
    <text evidence="2">The sequence shown here is derived from an EMBL/GenBank/DDBJ whole genome shotgun (WGS) entry which is preliminary data.</text>
</comment>
<dbReference type="AlphaFoldDB" id="A0A401UPA1"/>
<evidence type="ECO:0000313" key="3">
    <source>
        <dbReference type="Proteomes" id="UP000287872"/>
    </source>
</evidence>
<evidence type="ECO:0000313" key="2">
    <source>
        <dbReference type="EMBL" id="GCD11356.1"/>
    </source>
</evidence>
<protein>
    <recommendedName>
        <fullName evidence="1">DUF7033 domain-containing protein</fullName>
    </recommendedName>
</protein>
<keyword evidence="3" id="KW-1185">Reference proteome</keyword>
<dbReference type="CDD" id="cd10931">
    <property type="entry name" value="CE4_u7"/>
    <property type="match status" value="1"/>
</dbReference>
<dbReference type="Gene3D" id="3.20.20.370">
    <property type="entry name" value="Glycoside hydrolase/deacetylase"/>
    <property type="match status" value="1"/>
</dbReference>
<dbReference type="Pfam" id="PF23019">
    <property type="entry name" value="DUF7033"/>
    <property type="match status" value="1"/>
</dbReference>
<sequence>MKFLIVYENEKFKNQIEYTSQILFSNYCVEYCIVPYSKFNPTDCKYDLIIYYGNNLECDFANIIVTQGSLFGENYLHKYSLLSNVEFYEGIPVFFTNKVCDLYIKEKQEKVIFNIDVFQTIFYFLTCYEEFVFDEYDDKGRFNIVNSILHKFNLLSRPVVNENICLFISVLNERFNMDIERKDLWKGSEYAVMLSHDVDIITQHLSFKREIRLLFSMILIDRKPRQVFKRISDFINIKILKVQKDPFDTFDYIMNMEREKKFKSSFYFMADRKTYDLKSNRVKEIFKKILDNGCEIGFHPGLNTSNDKENFKNQLAILENNIEDTFVLGVRQHYLSFHNSRTWVIQDECKLQYDSTVCFPEQAGFKVGYCLPYQTYDLTNNSSLDLIEIPLILMEGSLFDYMNLNYEESVEYIKELIFQVQKHSGVFAILWHNSAITSQYNKNSKQVFKWLYSYFEKQNCIVQSGINIYKMFLGQTYIK</sequence>
<dbReference type="RefSeq" id="WP_125003104.1">
    <property type="nucleotide sequence ID" value="NZ_BHYK01000017.1"/>
</dbReference>
<name>A0A401UPA1_9CLOT</name>
<dbReference type="SUPFAM" id="SSF88713">
    <property type="entry name" value="Glycoside hydrolase/deacetylase"/>
    <property type="match status" value="1"/>
</dbReference>
<feature type="domain" description="DUF7033" evidence="1">
    <location>
        <begin position="114"/>
        <end position="203"/>
    </location>
</feature>
<evidence type="ECO:0000259" key="1">
    <source>
        <dbReference type="Pfam" id="PF23019"/>
    </source>
</evidence>
<dbReference type="InterPro" id="IPR011330">
    <property type="entry name" value="Glyco_hydro/deAcase_b/a-brl"/>
</dbReference>
<organism evidence="2 3">
    <name type="scientific">Clostridium tagluense</name>
    <dbReference type="NCBI Taxonomy" id="360422"/>
    <lineage>
        <taxon>Bacteria</taxon>
        <taxon>Bacillati</taxon>
        <taxon>Bacillota</taxon>
        <taxon>Clostridia</taxon>
        <taxon>Eubacteriales</taxon>
        <taxon>Clostridiaceae</taxon>
        <taxon>Clostridium</taxon>
    </lineage>
</organism>
<accession>A0A401UPA1</accession>
<dbReference type="EMBL" id="BHYK01000017">
    <property type="protein sequence ID" value="GCD11356.1"/>
    <property type="molecule type" value="Genomic_DNA"/>
</dbReference>
<dbReference type="GO" id="GO:0005975">
    <property type="term" value="P:carbohydrate metabolic process"/>
    <property type="evidence" value="ECO:0007669"/>
    <property type="project" value="InterPro"/>
</dbReference>
<dbReference type="Proteomes" id="UP000287872">
    <property type="component" value="Unassembled WGS sequence"/>
</dbReference>
<gene>
    <name evidence="2" type="ORF">Ctaglu_29790</name>
</gene>
<dbReference type="InterPro" id="IPR054297">
    <property type="entry name" value="DUF7033"/>
</dbReference>
<proteinExistence type="predicted"/>
<reference evidence="2 3" key="1">
    <citation type="submission" date="2018-11" db="EMBL/GenBank/DDBJ databases">
        <title>Genome sequencing and assembly of Clostridium tagluense strain A121.</title>
        <authorList>
            <person name="Murakami T."/>
            <person name="Segawa T."/>
            <person name="Shcherbakova V.A."/>
            <person name="Mori H."/>
            <person name="Yoshimura Y."/>
        </authorList>
    </citation>
    <scope>NUCLEOTIDE SEQUENCE [LARGE SCALE GENOMIC DNA]</scope>
    <source>
        <strain evidence="2 3">A121</strain>
    </source>
</reference>